<dbReference type="GO" id="GO:0042391">
    <property type="term" value="P:regulation of membrane potential"/>
    <property type="evidence" value="ECO:0007669"/>
    <property type="project" value="TreeGrafter"/>
</dbReference>
<dbReference type="Proteomes" id="UP000585474">
    <property type="component" value="Unassembled WGS sequence"/>
</dbReference>
<feature type="region of interest" description="Disordered" evidence="1">
    <location>
        <begin position="176"/>
        <end position="214"/>
    </location>
</feature>
<dbReference type="AlphaFoldDB" id="A0A7J0GSD7"/>
<dbReference type="GO" id="GO:0071260">
    <property type="term" value="P:cellular response to mechanical stimulus"/>
    <property type="evidence" value="ECO:0007669"/>
    <property type="project" value="TreeGrafter"/>
</dbReference>
<feature type="compositionally biased region" description="Polar residues" evidence="1">
    <location>
        <begin position="104"/>
        <end position="118"/>
    </location>
</feature>
<dbReference type="OrthoDB" id="303066at2759"/>
<protein>
    <submittedName>
        <fullName evidence="2">Uncharacterized protein</fullName>
    </submittedName>
</protein>
<name>A0A7J0GSD7_9ERIC</name>
<evidence type="ECO:0000313" key="2">
    <source>
        <dbReference type="EMBL" id="GFZ13683.1"/>
    </source>
</evidence>
<evidence type="ECO:0000256" key="1">
    <source>
        <dbReference type="SAM" id="MobiDB-lite"/>
    </source>
</evidence>
<comment type="caution">
    <text evidence="2">The sequence shown here is derived from an EMBL/GenBank/DDBJ whole genome shotgun (WGS) entry which is preliminary data.</text>
</comment>
<dbReference type="EMBL" id="BJWL01000023">
    <property type="protein sequence ID" value="GFZ13683.1"/>
    <property type="molecule type" value="Genomic_DNA"/>
</dbReference>
<organism evidence="2 3">
    <name type="scientific">Actinidia rufa</name>
    <dbReference type="NCBI Taxonomy" id="165716"/>
    <lineage>
        <taxon>Eukaryota</taxon>
        <taxon>Viridiplantae</taxon>
        <taxon>Streptophyta</taxon>
        <taxon>Embryophyta</taxon>
        <taxon>Tracheophyta</taxon>
        <taxon>Spermatophyta</taxon>
        <taxon>Magnoliopsida</taxon>
        <taxon>eudicotyledons</taxon>
        <taxon>Gunneridae</taxon>
        <taxon>Pentapetalae</taxon>
        <taxon>asterids</taxon>
        <taxon>Ericales</taxon>
        <taxon>Actinidiaceae</taxon>
        <taxon>Actinidia</taxon>
    </lineage>
</organism>
<feature type="region of interest" description="Disordered" evidence="1">
    <location>
        <begin position="104"/>
        <end position="126"/>
    </location>
</feature>
<accession>A0A7J0GSD7</accession>
<reference evidence="2 3" key="1">
    <citation type="submission" date="2019-07" db="EMBL/GenBank/DDBJ databases">
        <title>De Novo Assembly of kiwifruit Actinidia rufa.</title>
        <authorList>
            <person name="Sugita-Konishi S."/>
            <person name="Sato K."/>
            <person name="Mori E."/>
            <person name="Abe Y."/>
            <person name="Kisaki G."/>
            <person name="Hamano K."/>
            <person name="Suezawa K."/>
            <person name="Otani M."/>
            <person name="Fukuda T."/>
            <person name="Manabe T."/>
            <person name="Gomi K."/>
            <person name="Tabuchi M."/>
            <person name="Akimitsu K."/>
            <person name="Kataoka I."/>
        </authorList>
    </citation>
    <scope>NUCLEOTIDE SEQUENCE [LARGE SCALE GENOMIC DNA]</scope>
    <source>
        <strain evidence="3">cv. Fuchu</strain>
    </source>
</reference>
<keyword evidence="3" id="KW-1185">Reference proteome</keyword>
<dbReference type="GO" id="GO:0050982">
    <property type="term" value="P:detection of mechanical stimulus"/>
    <property type="evidence" value="ECO:0007669"/>
    <property type="project" value="TreeGrafter"/>
</dbReference>
<dbReference type="PANTHER" id="PTHR13167">
    <property type="entry name" value="PIEZO-TYPE MECHANOSENSITIVE ION CHANNEL COMPONENT"/>
    <property type="match status" value="1"/>
</dbReference>
<dbReference type="PANTHER" id="PTHR13167:SF25">
    <property type="entry name" value="PIEZO-TYPE MECHANOSENSITIVE ION CHANNEL COMPONENT"/>
    <property type="match status" value="1"/>
</dbReference>
<dbReference type="GO" id="GO:0008381">
    <property type="term" value="F:mechanosensitive monoatomic ion channel activity"/>
    <property type="evidence" value="ECO:0007669"/>
    <property type="project" value="InterPro"/>
</dbReference>
<proteinExistence type="predicted"/>
<sequence length="447" mass="50325">MFSSREFDYVFRYLEAEQIGAIVREQEKQTAWKKAQLQSIREFEENKRQRNLQVEKMKSEMLNLQIQLHGNSATTVGDISPSSEGLTRRGSTSLYLNRDAGNQLHETPNTVKTASPSAVDSVKHSAESPRCEITELEEDAIDCAVVNLETENKAKSQAKENPLISAVQLLDTIEHSSGEDGLHNEEETRDTRHASLDRSSSLQSDKSRTMSDSASPQIGRIFHHIWSQMRSNNDVSSITAKDGEWISSTEYDICKSRVLFEKESLSSFSWSERAWKLLQPITNVVKMIARSFSIYWKSLTQGAESPPYFVQLSLDVHLWPEDGIQPERIESGINEVLRTVHDERCKDKDPNICHSASRVHVQSIERSTENSNVAVAVFEVVYASPLVECTPVEWYKSLTPAADVANEILHAQRAGVIEEVRFPYPILSVIGGGKEKSICLPIYLGQI</sequence>
<gene>
    <name evidence="2" type="ORF">Acr_23g0020680</name>
</gene>
<dbReference type="InterPro" id="IPR027272">
    <property type="entry name" value="Piezo"/>
</dbReference>
<dbReference type="GO" id="GO:0005261">
    <property type="term" value="F:monoatomic cation channel activity"/>
    <property type="evidence" value="ECO:0007669"/>
    <property type="project" value="TreeGrafter"/>
</dbReference>
<feature type="compositionally biased region" description="Basic and acidic residues" evidence="1">
    <location>
        <begin position="176"/>
        <end position="196"/>
    </location>
</feature>
<feature type="compositionally biased region" description="Polar residues" evidence="1">
    <location>
        <begin position="197"/>
        <end position="214"/>
    </location>
</feature>
<dbReference type="GO" id="GO:0016020">
    <property type="term" value="C:membrane"/>
    <property type="evidence" value="ECO:0007669"/>
    <property type="project" value="InterPro"/>
</dbReference>
<evidence type="ECO:0000313" key="3">
    <source>
        <dbReference type="Proteomes" id="UP000585474"/>
    </source>
</evidence>